<feature type="region of interest" description="Disordered" evidence="3">
    <location>
        <begin position="610"/>
        <end position="719"/>
    </location>
</feature>
<feature type="coiled-coil region" evidence="2">
    <location>
        <begin position="185"/>
        <end position="291"/>
    </location>
</feature>
<sequence>MHLFTRLRAPHQAPSSPSTTSPPPVASSSHDDNRHLSSPSPTPSRRTRRSNSDITGHRPHLSNRHYDPRLSTIPLGFDLMFGASHPRARGKYSPSPSSTGTPSQNQSYAPSVASYSQSLERVNTAGSERERGAPSPIVGHGPSTRGLGLQHMPLFDGIPTPAILDRHPSNSSSIHTTHTSDPAYLRDQIQRLQTLNRDLESELSDRMQRINGLRQSHAAVMDSLRESQQQEVAALKKTMQAQADEITVLRKRSRRNEQQDPEKVKRLEALVKEKDEELDAVKTANESLRDKVRGLEAGEEVLELRSQLQDEIRRREAADRIAEAKARAEMELVLKEERRKMQEEIQAAASTQKQCEHEDMVSRETLEKEVQQTRNEGERRIQDLNWMYNTSLDKWEQMRAELEKAIDQLQRQTAELNERNRTLHEEIDRRQQQIQQQGHQIQHLLSQPPPPTSPTSPTAQGADLTINEELVGMVKKLTTRLAEEKKKNRQLETTVNDMTEKSLSSVSTAQHDLQKMKSELEDRTTELERVTAEVKGVEKERNEFRDAWNLACTELDEAQKKTEMKERRVAELEGVVEGLNNEVQEVKRRMGESQEQVRQTQKRLEEEIHNHQMSESHQHNNLDHNDQSDVQQSDQTQPRDSYGSSLYSTTPSMAPSAPNPYQPSSPPLRNSRRPRPLSTSSTESGILPPDLDPYAFSLPPSPTSSTPATTNSGPNSTDLTALRRDLKLYRHDIKAYQRELASKEAEITKMRQLVHEVEAQLAMNRRLERSVSGGSTSSASHMRRPQQPAYLNLDTNGFGHAFPPAIPENEQFSPSERERQWESAYYTEPRSPVNPAAERREVEGQYREMSLPPVPPPGATGFLPPNIGHFLPPPRDPGAVSGPVLPLVVPNRGPSSPPPATVSGNGRSTPGPVASPASIPLPKSPPPRSTTPLAQILPLSVSRRIKRANSTTSNSSLPSTTLPPTSPPIPPPPRPSSPTTTFPLTPIIPPTLTAVTPLPHSPSPPPSRGLFRATSTSTSSGTSSHRHEKEKPEKEMTKAERKAWKEKKRESMLREFREGYLGDTGGRVKRKPTVKEGKDKGKGKEKGVVSVEEMMRGLEESDRRSASTGNSGERRFRW</sequence>
<dbReference type="AlphaFoldDB" id="A0A4S2MIS8"/>
<keyword evidence="1 2" id="KW-0175">Coiled coil</keyword>
<dbReference type="Proteomes" id="UP000298138">
    <property type="component" value="Unassembled WGS sequence"/>
</dbReference>
<feature type="compositionally biased region" description="Low complexity" evidence="3">
    <location>
        <begin position="703"/>
        <end position="717"/>
    </location>
</feature>
<feature type="compositionally biased region" description="Polar residues" evidence="3">
    <location>
        <begin position="638"/>
        <end position="653"/>
    </location>
</feature>
<evidence type="ECO:0000313" key="5">
    <source>
        <dbReference type="Proteomes" id="UP000298138"/>
    </source>
</evidence>
<name>A0A4S2MIS8_9PEZI</name>
<feature type="coiled-coil region" evidence="2">
    <location>
        <begin position="719"/>
        <end position="760"/>
    </location>
</feature>
<evidence type="ECO:0000256" key="3">
    <source>
        <dbReference type="SAM" id="MobiDB-lite"/>
    </source>
</evidence>
<feature type="region of interest" description="Disordered" evidence="3">
    <location>
        <begin position="1"/>
        <end position="68"/>
    </location>
</feature>
<keyword evidence="5" id="KW-1185">Reference proteome</keyword>
<feature type="compositionally biased region" description="Basic and acidic residues" evidence="3">
    <location>
        <begin position="610"/>
        <end position="627"/>
    </location>
</feature>
<protein>
    <submittedName>
        <fullName evidence="4">Uncharacterized protein</fullName>
    </submittedName>
</protein>
<dbReference type="PANTHER" id="PTHR23160:SF19">
    <property type="entry name" value="MYOSIN HEAVY CHAIN-RELATED PROTEIN"/>
    <property type="match status" value="1"/>
</dbReference>
<feature type="compositionally biased region" description="Basic and acidic residues" evidence="3">
    <location>
        <begin position="837"/>
        <end position="846"/>
    </location>
</feature>
<dbReference type="PANTHER" id="PTHR23160">
    <property type="entry name" value="SYNAPTONEMAL COMPLEX PROTEIN-RELATED"/>
    <property type="match status" value="1"/>
</dbReference>
<feature type="coiled-coil region" evidence="2">
    <location>
        <begin position="327"/>
        <end position="358"/>
    </location>
</feature>
<accession>A0A4S2MIS8</accession>
<dbReference type="Gene3D" id="1.10.287.1490">
    <property type="match status" value="1"/>
</dbReference>
<feature type="compositionally biased region" description="Low complexity" evidence="3">
    <location>
        <begin position="93"/>
        <end position="103"/>
    </location>
</feature>
<feature type="compositionally biased region" description="Basic and acidic residues" evidence="3">
    <location>
        <begin position="1025"/>
        <end position="1060"/>
    </location>
</feature>
<feature type="compositionally biased region" description="Polar residues" evidence="3">
    <location>
        <begin position="104"/>
        <end position="126"/>
    </location>
</feature>
<feature type="compositionally biased region" description="Low complexity" evidence="3">
    <location>
        <begin position="977"/>
        <end position="998"/>
    </location>
</feature>
<evidence type="ECO:0000256" key="1">
    <source>
        <dbReference type="ARBA" id="ARBA00023054"/>
    </source>
</evidence>
<organism evidence="4 5">
    <name type="scientific">Ascodesmis nigricans</name>
    <dbReference type="NCBI Taxonomy" id="341454"/>
    <lineage>
        <taxon>Eukaryota</taxon>
        <taxon>Fungi</taxon>
        <taxon>Dikarya</taxon>
        <taxon>Ascomycota</taxon>
        <taxon>Pezizomycotina</taxon>
        <taxon>Pezizomycetes</taxon>
        <taxon>Pezizales</taxon>
        <taxon>Ascodesmidaceae</taxon>
        <taxon>Ascodesmis</taxon>
    </lineage>
</organism>
<dbReference type="SUPFAM" id="SSF57997">
    <property type="entry name" value="Tropomyosin"/>
    <property type="match status" value="1"/>
</dbReference>
<evidence type="ECO:0000256" key="2">
    <source>
        <dbReference type="SAM" id="Coils"/>
    </source>
</evidence>
<feature type="region of interest" description="Disordered" evidence="3">
    <location>
        <begin position="426"/>
        <end position="460"/>
    </location>
</feature>
<feature type="compositionally biased region" description="Low complexity" evidence="3">
    <location>
        <begin position="169"/>
        <end position="180"/>
    </location>
</feature>
<dbReference type="OrthoDB" id="5366676at2759"/>
<proteinExistence type="predicted"/>
<feature type="compositionally biased region" description="Low complexity" evidence="3">
    <location>
        <begin position="950"/>
        <end position="963"/>
    </location>
</feature>
<dbReference type="EMBL" id="ML220171">
    <property type="protein sequence ID" value="TGZ76635.1"/>
    <property type="molecule type" value="Genomic_DNA"/>
</dbReference>
<feature type="coiled-coil region" evidence="2">
    <location>
        <begin position="467"/>
        <end position="610"/>
    </location>
</feature>
<dbReference type="CDD" id="cd06503">
    <property type="entry name" value="ATP-synt_Fo_b"/>
    <property type="match status" value="1"/>
</dbReference>
<feature type="compositionally biased region" description="Pro residues" evidence="3">
    <location>
        <begin position="657"/>
        <end position="666"/>
    </location>
</feature>
<feature type="compositionally biased region" description="Pro residues" evidence="3">
    <location>
        <begin position="964"/>
        <end position="976"/>
    </location>
</feature>
<evidence type="ECO:0000313" key="4">
    <source>
        <dbReference type="EMBL" id="TGZ76635.1"/>
    </source>
</evidence>
<feature type="compositionally biased region" description="Low complexity" evidence="3">
    <location>
        <begin position="432"/>
        <end position="446"/>
    </location>
</feature>
<gene>
    <name evidence="4" type="ORF">EX30DRAFT_375341</name>
</gene>
<feature type="compositionally biased region" description="Low complexity" evidence="3">
    <location>
        <begin position="1014"/>
        <end position="1023"/>
    </location>
</feature>
<reference evidence="4 5" key="1">
    <citation type="submission" date="2019-04" db="EMBL/GenBank/DDBJ databases">
        <title>Comparative genomics and transcriptomics to analyze fruiting body development in filamentous ascomycetes.</title>
        <authorList>
            <consortium name="DOE Joint Genome Institute"/>
            <person name="Lutkenhaus R."/>
            <person name="Traeger S."/>
            <person name="Breuer J."/>
            <person name="Kuo A."/>
            <person name="Lipzen A."/>
            <person name="Pangilinan J."/>
            <person name="Dilworth D."/>
            <person name="Sandor L."/>
            <person name="Poggeler S."/>
            <person name="Barry K."/>
            <person name="Grigoriev I.V."/>
            <person name="Nowrousian M."/>
        </authorList>
    </citation>
    <scope>NUCLEOTIDE SEQUENCE [LARGE SCALE GENOMIC DNA]</scope>
    <source>
        <strain evidence="4 5">CBS 389.68</strain>
    </source>
</reference>
<feature type="region of interest" description="Disordered" evidence="3">
    <location>
        <begin position="808"/>
        <end position="1118"/>
    </location>
</feature>
<feature type="region of interest" description="Disordered" evidence="3">
    <location>
        <begin position="86"/>
        <end position="185"/>
    </location>
</feature>
<dbReference type="InParanoid" id="A0A4S2MIS8"/>
<feature type="compositionally biased region" description="Basic and acidic residues" evidence="3">
    <location>
        <begin position="1073"/>
        <end position="1105"/>
    </location>
</feature>